<comment type="function">
    <text evidence="2">Probable zinc protease.</text>
</comment>
<dbReference type="FunFam" id="4.10.70.10:FF:000003">
    <property type="entry name" value="Disintegrin and metalloproteinase domain-containing protein 17"/>
    <property type="match status" value="1"/>
</dbReference>
<dbReference type="InterPro" id="IPR001590">
    <property type="entry name" value="Peptidase_M12B"/>
</dbReference>
<keyword evidence="11" id="KW-1185">Reference proteome</keyword>
<dbReference type="SUPFAM" id="SSF55486">
    <property type="entry name" value="Metalloproteases ('zincins'), catalytic domain"/>
    <property type="match status" value="1"/>
</dbReference>
<evidence type="ECO:0000256" key="4">
    <source>
        <dbReference type="PROSITE-ProRule" id="PRU00276"/>
    </source>
</evidence>
<dbReference type="Proteomes" id="UP000557566">
    <property type="component" value="Unassembled WGS sequence"/>
</dbReference>
<feature type="binding site" evidence="4">
    <location>
        <position position="429"/>
    </location>
    <ligand>
        <name>Zn(2+)</name>
        <dbReference type="ChEBI" id="CHEBI:29105"/>
        <note>catalytic</note>
    </ligand>
</feature>
<name>A0A8H4V7T2_9HYPO</name>
<keyword evidence="1" id="KW-1015">Disulfide bond</keyword>
<feature type="transmembrane region" description="Helical" evidence="6">
    <location>
        <begin position="698"/>
        <end position="720"/>
    </location>
</feature>
<dbReference type="InterPro" id="IPR034028">
    <property type="entry name" value="ZnMc_ADAM_fungal"/>
</dbReference>
<keyword evidence="6" id="KW-1133">Transmembrane helix</keyword>
<keyword evidence="4" id="KW-0479">Metal-binding</keyword>
<feature type="signal peptide" evidence="7">
    <location>
        <begin position="1"/>
        <end position="23"/>
    </location>
</feature>
<evidence type="ECO:0000256" key="1">
    <source>
        <dbReference type="ARBA" id="ARBA00023157"/>
    </source>
</evidence>
<sequence>MVTLRSIAALLASAALLAQPSLGHSFQRNPLNYVSLIDDAFINTPSRRVHSYSEFDLTFSIHNGNQKIRLALSPNHDIIHDDFAVTHLAPDGTVREIERVPRTEHKVYKGDAFIQRPGHQGWSKAGWARITIHQDGEHPTFDGALSVDGDHHNIQSAHRYMKLRGKDDPVVEAPGDGRDSMVVWRDSDIMDSADALDDRTELKRSVLPEPICGADSLHFNTHIDLSMQSPRTLQAMDLRSLFGRQSGDSRGGGNPALNLASSIGSLDGCPSTRKVALVGIATDCTYWKDLNTAAEIRKNVIDMVNKASQMYESTFKISLGIQNLTVSDRVCPSSPAPATPWNVDCSDRFNISDRLNSFSEWRGQFRDSNAYWTLLTKCPTGSAVGLAWRGQLCREGLESTTAGNEKVASANVVVGTDTEWQIFAHESGHTFGAFHDCTKGTCGSDESCCPLAKDTCDANGKFIMNPTTGKGINQFSPCSIGNICSGLKLNMVKSSCLTDNKNVKTITGSQCGNGIVESGEDCDCGGEQGCQGNVCCDAKTCKFTSGSVCDPSNEDCCSRECKFASNGTVCRSSTGECDPEEVCAGDRASCPEDQHKNDGDKCGNGLNCASGQCTSRDMQCRAMSNSLRGVSSTKACPGSGCMLSCTSDDMEFGQCFTLNQNFLDGTMCGGGGKCVNGACKGASTIKEIGNWIQEHKDIFIPVVCVIGGLILIAILASIVASIRRRIRRRRLAKKMQNWPPYGAQNGGQPPREGGGSQQQWPSAGPHGQHDYSYPPPPPMEQWAPPRHQSARYA</sequence>
<dbReference type="GO" id="GO:0046872">
    <property type="term" value="F:metal ion binding"/>
    <property type="evidence" value="ECO:0007669"/>
    <property type="project" value="UniProtKB-KW"/>
</dbReference>
<dbReference type="InterPro" id="IPR036436">
    <property type="entry name" value="Disintegrin_dom_sf"/>
</dbReference>
<feature type="domain" description="Peptidase M12B" evidence="9">
    <location>
        <begin position="273"/>
        <end position="483"/>
    </location>
</feature>
<evidence type="ECO:0000256" key="6">
    <source>
        <dbReference type="SAM" id="Phobius"/>
    </source>
</evidence>
<feature type="active site" evidence="4">
    <location>
        <position position="426"/>
    </location>
</feature>
<evidence type="ECO:0000256" key="2">
    <source>
        <dbReference type="ARBA" id="ARBA00056552"/>
    </source>
</evidence>
<feature type="domain" description="Disintegrin" evidence="8">
    <location>
        <begin position="508"/>
        <end position="598"/>
    </location>
</feature>
<feature type="region of interest" description="Disordered" evidence="5">
    <location>
        <begin position="737"/>
        <end position="793"/>
    </location>
</feature>
<evidence type="ECO:0000259" key="8">
    <source>
        <dbReference type="PROSITE" id="PS50214"/>
    </source>
</evidence>
<dbReference type="PANTHER" id="PTHR11905">
    <property type="entry name" value="ADAM A DISINTEGRIN AND METALLOPROTEASE DOMAIN"/>
    <property type="match status" value="1"/>
</dbReference>
<dbReference type="Pfam" id="PF13688">
    <property type="entry name" value="Reprolysin_5"/>
    <property type="match status" value="1"/>
</dbReference>
<keyword evidence="6" id="KW-0812">Transmembrane</keyword>
<dbReference type="PROSITE" id="PS50214">
    <property type="entry name" value="DISINTEGRIN_2"/>
    <property type="match status" value="1"/>
</dbReference>
<dbReference type="InterPro" id="IPR001762">
    <property type="entry name" value="Disintegrin_dom"/>
</dbReference>
<dbReference type="Pfam" id="PF00200">
    <property type="entry name" value="Disintegrin"/>
    <property type="match status" value="1"/>
</dbReference>
<dbReference type="OrthoDB" id="5951731at2759"/>
<dbReference type="CDD" id="cd04271">
    <property type="entry name" value="ZnMc_ADAM_fungal"/>
    <property type="match status" value="1"/>
</dbReference>
<dbReference type="SMART" id="SM00050">
    <property type="entry name" value="DISIN"/>
    <property type="match status" value="1"/>
</dbReference>
<keyword evidence="4" id="KW-0862">Zinc</keyword>
<dbReference type="EMBL" id="JAAVMX010000003">
    <property type="protein sequence ID" value="KAF4510800.1"/>
    <property type="molecule type" value="Genomic_DNA"/>
</dbReference>
<comment type="caution">
    <text evidence="4">Lacks conserved residue(s) required for the propagation of feature annotation.</text>
</comment>
<evidence type="ECO:0000259" key="9">
    <source>
        <dbReference type="PROSITE" id="PS50215"/>
    </source>
</evidence>
<evidence type="ECO:0000256" key="7">
    <source>
        <dbReference type="SAM" id="SignalP"/>
    </source>
</evidence>
<keyword evidence="6" id="KW-0472">Membrane</keyword>
<reference evidence="10 11" key="1">
    <citation type="journal article" date="2020" name="Genome Biol. Evol.">
        <title>A new high-quality draft genome assembly of the Chinese cordyceps Ophiocordyceps sinensis.</title>
        <authorList>
            <person name="Shu R."/>
            <person name="Zhang J."/>
            <person name="Meng Q."/>
            <person name="Zhang H."/>
            <person name="Zhou G."/>
            <person name="Li M."/>
            <person name="Wu P."/>
            <person name="Zhao Y."/>
            <person name="Chen C."/>
            <person name="Qin Q."/>
        </authorList>
    </citation>
    <scope>NUCLEOTIDE SEQUENCE [LARGE SCALE GENOMIC DNA]</scope>
    <source>
        <strain evidence="10 11">IOZ07</strain>
    </source>
</reference>
<keyword evidence="7" id="KW-0732">Signal</keyword>
<evidence type="ECO:0000313" key="11">
    <source>
        <dbReference type="Proteomes" id="UP000557566"/>
    </source>
</evidence>
<organism evidence="10 11">
    <name type="scientific">Ophiocordyceps sinensis</name>
    <dbReference type="NCBI Taxonomy" id="72228"/>
    <lineage>
        <taxon>Eukaryota</taxon>
        <taxon>Fungi</taxon>
        <taxon>Dikarya</taxon>
        <taxon>Ascomycota</taxon>
        <taxon>Pezizomycotina</taxon>
        <taxon>Sordariomycetes</taxon>
        <taxon>Hypocreomycetidae</taxon>
        <taxon>Hypocreales</taxon>
        <taxon>Ophiocordycipitaceae</taxon>
        <taxon>Ophiocordyceps</taxon>
    </lineage>
</organism>
<dbReference type="GO" id="GO:0006508">
    <property type="term" value="P:proteolysis"/>
    <property type="evidence" value="ECO:0007669"/>
    <property type="project" value="InterPro"/>
</dbReference>
<dbReference type="Gene3D" id="3.40.390.10">
    <property type="entry name" value="Collagenase (Catalytic Domain)"/>
    <property type="match status" value="1"/>
</dbReference>
<feature type="chain" id="PRO_5034882037" description="Disintegrin and metalloproteinase domain-containing protein B" evidence="7">
    <location>
        <begin position="24"/>
        <end position="793"/>
    </location>
</feature>
<dbReference type="Gene3D" id="4.10.70.10">
    <property type="entry name" value="Disintegrin domain"/>
    <property type="match status" value="1"/>
</dbReference>
<dbReference type="AlphaFoldDB" id="A0A8H4V7T2"/>
<dbReference type="PANTHER" id="PTHR11905:SF159">
    <property type="entry name" value="ADAM METALLOPROTEASE"/>
    <property type="match status" value="1"/>
</dbReference>
<evidence type="ECO:0000313" key="10">
    <source>
        <dbReference type="EMBL" id="KAF4510800.1"/>
    </source>
</evidence>
<dbReference type="InterPro" id="IPR024079">
    <property type="entry name" value="MetalloPept_cat_dom_sf"/>
</dbReference>
<protein>
    <recommendedName>
        <fullName evidence="3">Disintegrin and metalloproteinase domain-containing protein B</fullName>
    </recommendedName>
</protein>
<evidence type="ECO:0000256" key="3">
    <source>
        <dbReference type="ARBA" id="ARBA00074021"/>
    </source>
</evidence>
<feature type="binding site" evidence="4">
    <location>
        <position position="435"/>
    </location>
    <ligand>
        <name>Zn(2+)</name>
        <dbReference type="ChEBI" id="CHEBI:29105"/>
        <note>catalytic</note>
    </ligand>
</feature>
<comment type="caution">
    <text evidence="10">The sequence shown here is derived from an EMBL/GenBank/DDBJ whole genome shotgun (WGS) entry which is preliminary data.</text>
</comment>
<evidence type="ECO:0000256" key="5">
    <source>
        <dbReference type="SAM" id="MobiDB-lite"/>
    </source>
</evidence>
<proteinExistence type="predicted"/>
<gene>
    <name evidence="10" type="ORF">G6O67_002665</name>
</gene>
<feature type="binding site" evidence="4">
    <location>
        <position position="425"/>
    </location>
    <ligand>
        <name>Zn(2+)</name>
        <dbReference type="ChEBI" id="CHEBI:29105"/>
        <note>catalytic</note>
    </ligand>
</feature>
<dbReference type="SUPFAM" id="SSF57552">
    <property type="entry name" value="Blood coagulation inhibitor (disintegrin)"/>
    <property type="match status" value="1"/>
</dbReference>
<dbReference type="GO" id="GO:0004222">
    <property type="term" value="F:metalloendopeptidase activity"/>
    <property type="evidence" value="ECO:0007669"/>
    <property type="project" value="InterPro"/>
</dbReference>
<accession>A0A8H4V7T2</accession>
<dbReference type="PROSITE" id="PS50215">
    <property type="entry name" value="ADAM_MEPRO"/>
    <property type="match status" value="1"/>
</dbReference>